<dbReference type="Proteomes" id="UP000078492">
    <property type="component" value="Unassembled WGS sequence"/>
</dbReference>
<evidence type="ECO:0000313" key="7">
    <source>
        <dbReference type="EMBL" id="KYN16108.1"/>
    </source>
</evidence>
<dbReference type="PROSITE" id="PS40000">
    <property type="entry name" value="DM_1"/>
    <property type="match status" value="1"/>
</dbReference>
<evidence type="ECO:0000256" key="5">
    <source>
        <dbReference type="PROSITE-ProRule" id="PRU00070"/>
    </source>
</evidence>
<proteinExistence type="predicted"/>
<keyword evidence="3 5" id="KW-0238">DNA-binding</keyword>
<keyword evidence="4 5" id="KW-0539">Nucleus</keyword>
<evidence type="ECO:0000256" key="2">
    <source>
        <dbReference type="ARBA" id="ARBA00022833"/>
    </source>
</evidence>
<feature type="domain" description="DM" evidence="6">
    <location>
        <begin position="26"/>
        <end position="73"/>
    </location>
</feature>
<comment type="subcellular location">
    <subcellularLocation>
        <location evidence="5">Nucleus</location>
    </subcellularLocation>
</comment>
<dbReference type="Pfam" id="PF00751">
    <property type="entry name" value="DM"/>
    <property type="match status" value="1"/>
</dbReference>
<dbReference type="GO" id="GO:0000978">
    <property type="term" value="F:RNA polymerase II cis-regulatory region sequence-specific DNA binding"/>
    <property type="evidence" value="ECO:0007669"/>
    <property type="project" value="TreeGrafter"/>
</dbReference>
<keyword evidence="1 5" id="KW-0479">Metal-binding</keyword>
<dbReference type="EMBL" id="KQ980419">
    <property type="protein sequence ID" value="KYN16108.1"/>
    <property type="molecule type" value="Genomic_DNA"/>
</dbReference>
<dbReference type="GO" id="GO:0046872">
    <property type="term" value="F:metal ion binding"/>
    <property type="evidence" value="ECO:0007669"/>
    <property type="project" value="UniProtKB-KW"/>
</dbReference>
<dbReference type="InterPro" id="IPR036407">
    <property type="entry name" value="DM_DNA-bd_sf"/>
</dbReference>
<dbReference type="GO" id="GO:0007548">
    <property type="term" value="P:sex differentiation"/>
    <property type="evidence" value="ECO:0007669"/>
    <property type="project" value="TreeGrafter"/>
</dbReference>
<accession>A0A195DTD8</accession>
<feature type="DNA-binding region" description="DM" evidence="5">
    <location>
        <begin position="26"/>
        <end position="73"/>
    </location>
</feature>
<dbReference type="InterPro" id="IPR001275">
    <property type="entry name" value="DM_DNA-bd"/>
</dbReference>
<dbReference type="PANTHER" id="PTHR12322:SF53">
    <property type="entry name" value="DOUBLESEX-MAB RELATED 11E"/>
    <property type="match status" value="1"/>
</dbReference>
<dbReference type="SMART" id="SM00301">
    <property type="entry name" value="DM"/>
    <property type="match status" value="1"/>
</dbReference>
<evidence type="ECO:0000313" key="8">
    <source>
        <dbReference type="Proteomes" id="UP000078492"/>
    </source>
</evidence>
<keyword evidence="2 5" id="KW-0862">Zinc</keyword>
<evidence type="ECO:0000259" key="6">
    <source>
        <dbReference type="PROSITE" id="PS50809"/>
    </source>
</evidence>
<evidence type="ECO:0000256" key="1">
    <source>
        <dbReference type="ARBA" id="ARBA00022723"/>
    </source>
</evidence>
<reference evidence="7 8" key="1">
    <citation type="submission" date="2015-09" db="EMBL/GenBank/DDBJ databases">
        <title>Trachymyrmex cornetzi WGS genome.</title>
        <authorList>
            <person name="Nygaard S."/>
            <person name="Hu H."/>
            <person name="Boomsma J."/>
            <person name="Zhang G."/>
        </authorList>
    </citation>
    <scope>NUCLEOTIDE SEQUENCE [LARGE SCALE GENOMIC DNA]</scope>
    <source>
        <strain evidence="7">Tcor2-1</strain>
        <tissue evidence="7">Whole body</tissue>
    </source>
</reference>
<dbReference type="GO" id="GO:0000981">
    <property type="term" value="F:DNA-binding transcription factor activity, RNA polymerase II-specific"/>
    <property type="evidence" value="ECO:0007669"/>
    <property type="project" value="TreeGrafter"/>
</dbReference>
<dbReference type="InterPro" id="IPR026607">
    <property type="entry name" value="DMRT"/>
</dbReference>
<dbReference type="PANTHER" id="PTHR12322">
    <property type="entry name" value="DOUBLESEX AND MAB-3 RELATED TRANSCRIPTION FACTOR DMRT"/>
    <property type="match status" value="1"/>
</dbReference>
<dbReference type="SUPFAM" id="SSF82927">
    <property type="entry name" value="Cysteine-rich DNA binding domain, (DM domain)"/>
    <property type="match status" value="1"/>
</dbReference>
<dbReference type="PROSITE" id="PS50809">
    <property type="entry name" value="DM_2"/>
    <property type="match status" value="1"/>
</dbReference>
<gene>
    <name evidence="7" type="ORF">ALC57_11633</name>
</gene>
<dbReference type="STRING" id="471704.A0A195DTD8"/>
<name>A0A195DTD8_9HYME</name>
<organism evidence="7 8">
    <name type="scientific">Trachymyrmex cornetzi</name>
    <dbReference type="NCBI Taxonomy" id="471704"/>
    <lineage>
        <taxon>Eukaryota</taxon>
        <taxon>Metazoa</taxon>
        <taxon>Ecdysozoa</taxon>
        <taxon>Arthropoda</taxon>
        <taxon>Hexapoda</taxon>
        <taxon>Insecta</taxon>
        <taxon>Pterygota</taxon>
        <taxon>Neoptera</taxon>
        <taxon>Endopterygota</taxon>
        <taxon>Hymenoptera</taxon>
        <taxon>Apocrita</taxon>
        <taxon>Aculeata</taxon>
        <taxon>Formicoidea</taxon>
        <taxon>Formicidae</taxon>
        <taxon>Myrmicinae</taxon>
        <taxon>Trachymyrmex</taxon>
    </lineage>
</organism>
<dbReference type="AlphaFoldDB" id="A0A195DTD8"/>
<keyword evidence="8" id="KW-1185">Reference proteome</keyword>
<protein>
    <submittedName>
        <fullName evidence="7">Protein doublesex</fullName>
    </submittedName>
</protein>
<evidence type="ECO:0000256" key="4">
    <source>
        <dbReference type="ARBA" id="ARBA00023242"/>
    </source>
</evidence>
<dbReference type="GO" id="GO:0005634">
    <property type="term" value="C:nucleus"/>
    <property type="evidence" value="ECO:0007669"/>
    <property type="project" value="UniProtKB-SubCell"/>
</dbReference>
<dbReference type="Gene3D" id="4.10.1040.10">
    <property type="entry name" value="DM DNA-binding domain"/>
    <property type="match status" value="1"/>
</dbReference>
<sequence>MGKVKKNLSSLVEIPRTRTGRKKPMCGRCYVHGVEVVLEGHKKYCKFQYCKCVGCYIFLAEQRVAADKIARKRASDLNKVKKISHAEVSIFLFSRHKI</sequence>
<evidence type="ECO:0000256" key="3">
    <source>
        <dbReference type="ARBA" id="ARBA00023125"/>
    </source>
</evidence>